<comment type="caution">
    <text evidence="1">The sequence shown here is derived from an EMBL/GenBank/DDBJ whole genome shotgun (WGS) entry which is preliminary data.</text>
</comment>
<evidence type="ECO:0000313" key="1">
    <source>
        <dbReference type="EMBL" id="GLS24259.1"/>
    </source>
</evidence>
<keyword evidence="2" id="KW-1185">Reference proteome</keyword>
<protein>
    <submittedName>
        <fullName evidence="1">Uncharacterized protein</fullName>
    </submittedName>
</protein>
<reference evidence="2" key="1">
    <citation type="journal article" date="2019" name="Int. J. Syst. Evol. Microbiol.">
        <title>The Global Catalogue of Microorganisms (GCM) 10K type strain sequencing project: providing services to taxonomists for standard genome sequencing and annotation.</title>
        <authorList>
            <consortium name="The Broad Institute Genomics Platform"/>
            <consortium name="The Broad Institute Genome Sequencing Center for Infectious Disease"/>
            <person name="Wu L."/>
            <person name="Ma J."/>
        </authorList>
    </citation>
    <scope>NUCLEOTIDE SEQUENCE [LARGE SCALE GENOMIC DNA]</scope>
    <source>
        <strain evidence="2">NBRC 101365</strain>
    </source>
</reference>
<evidence type="ECO:0000313" key="2">
    <source>
        <dbReference type="Proteomes" id="UP001156882"/>
    </source>
</evidence>
<organism evidence="1 2">
    <name type="scientific">Labrys miyagiensis</name>
    <dbReference type="NCBI Taxonomy" id="346912"/>
    <lineage>
        <taxon>Bacteria</taxon>
        <taxon>Pseudomonadati</taxon>
        <taxon>Pseudomonadota</taxon>
        <taxon>Alphaproteobacteria</taxon>
        <taxon>Hyphomicrobiales</taxon>
        <taxon>Xanthobacteraceae</taxon>
        <taxon>Labrys</taxon>
    </lineage>
</organism>
<proteinExistence type="predicted"/>
<name>A0ABQ6CX50_9HYPH</name>
<dbReference type="Proteomes" id="UP001156882">
    <property type="component" value="Unassembled WGS sequence"/>
</dbReference>
<sequence length="59" mass="6873">MSSFESQDGRDLYYCSLCGTQKLSREIDGHRLWLRLFTIDNPADSFPLISQIDRTPYTN</sequence>
<gene>
    <name evidence="1" type="ORF">GCM10007874_72800</name>
</gene>
<accession>A0ABQ6CX50</accession>
<dbReference type="EMBL" id="BSPC01000097">
    <property type="protein sequence ID" value="GLS24259.1"/>
    <property type="molecule type" value="Genomic_DNA"/>
</dbReference>